<reference evidence="2 3" key="1">
    <citation type="journal article" date="2019" name="Emerg. Microbes Infect.">
        <title>Comprehensive subspecies identification of 175 nontuberculous mycobacteria species based on 7547 genomic profiles.</title>
        <authorList>
            <person name="Matsumoto Y."/>
            <person name="Kinjo T."/>
            <person name="Motooka D."/>
            <person name="Nabeya D."/>
            <person name="Jung N."/>
            <person name="Uechi K."/>
            <person name="Horii T."/>
            <person name="Iida T."/>
            <person name="Fujita J."/>
            <person name="Nakamura S."/>
        </authorList>
    </citation>
    <scope>NUCLEOTIDE SEQUENCE [LARGE SCALE GENOMIC DNA]</scope>
    <source>
        <strain evidence="2 3">JCM 13573</strain>
    </source>
</reference>
<organism evidence="2 3">
    <name type="scientific">Mycobacterium kubicae</name>
    <dbReference type="NCBI Taxonomy" id="120959"/>
    <lineage>
        <taxon>Bacteria</taxon>
        <taxon>Bacillati</taxon>
        <taxon>Actinomycetota</taxon>
        <taxon>Actinomycetes</taxon>
        <taxon>Mycobacteriales</taxon>
        <taxon>Mycobacteriaceae</taxon>
        <taxon>Mycobacterium</taxon>
        <taxon>Mycobacterium simiae complex</taxon>
    </lineage>
</organism>
<dbReference type="SUPFAM" id="SSF69593">
    <property type="entry name" value="Glycerol-3-phosphate (1)-acyltransferase"/>
    <property type="match status" value="1"/>
</dbReference>
<name>A0ABQ1BR85_9MYCO</name>
<accession>A0ABQ1BR85</accession>
<dbReference type="InterPro" id="IPR016676">
    <property type="entry name" value="P_lipid/glycerol_AcTrfase_prd"/>
</dbReference>
<evidence type="ECO:0000313" key="2">
    <source>
        <dbReference type="EMBL" id="GFG66240.1"/>
    </source>
</evidence>
<feature type="domain" description="Phospholipid/glycerol acyltransferase" evidence="1">
    <location>
        <begin position="48"/>
        <end position="167"/>
    </location>
</feature>
<dbReference type="CDD" id="cd07987">
    <property type="entry name" value="LPLAT_MGAT-like"/>
    <property type="match status" value="1"/>
</dbReference>
<dbReference type="Proteomes" id="UP000465306">
    <property type="component" value="Unassembled WGS sequence"/>
</dbReference>
<protein>
    <recommendedName>
        <fullName evidence="1">Phospholipid/glycerol acyltransferase domain-containing protein</fullName>
    </recommendedName>
</protein>
<proteinExistence type="predicted"/>
<dbReference type="SMART" id="SM00563">
    <property type="entry name" value="PlsC"/>
    <property type="match status" value="1"/>
</dbReference>
<evidence type="ECO:0000313" key="3">
    <source>
        <dbReference type="Proteomes" id="UP000465306"/>
    </source>
</evidence>
<gene>
    <name evidence="2" type="ORF">MKUB_37300</name>
</gene>
<dbReference type="Pfam" id="PF01553">
    <property type="entry name" value="Acyltransferase"/>
    <property type="match status" value="1"/>
</dbReference>
<dbReference type="PANTHER" id="PTHR22753">
    <property type="entry name" value="TRANSMEMBRANE PROTEIN 68"/>
    <property type="match status" value="1"/>
</dbReference>
<evidence type="ECO:0000259" key="1">
    <source>
        <dbReference type="SMART" id="SM00563"/>
    </source>
</evidence>
<dbReference type="PANTHER" id="PTHR22753:SF14">
    <property type="entry name" value="MONOACYLGLYCEROL_DIACYLGLYCEROL O-ACYLTRANSFERASE"/>
    <property type="match status" value="1"/>
</dbReference>
<comment type="caution">
    <text evidence="2">The sequence shown here is derived from an EMBL/GenBank/DDBJ whole genome shotgun (WGS) entry which is preliminary data.</text>
</comment>
<dbReference type="PIRSF" id="PIRSF016753">
    <property type="entry name" value="P_lipid/glycerol_ac_tran_prd"/>
    <property type="match status" value="1"/>
</dbReference>
<dbReference type="InterPro" id="IPR002123">
    <property type="entry name" value="Plipid/glycerol_acylTrfase"/>
</dbReference>
<dbReference type="EMBL" id="BLKU01000005">
    <property type="protein sequence ID" value="GFG66240.1"/>
    <property type="molecule type" value="Genomic_DNA"/>
</dbReference>
<keyword evidence="3" id="KW-1185">Reference proteome</keyword>
<sequence>MAAGDDHEIAKWDPAFTRQVVDAVGPVLKRWHRAEVRNLDNIPAAGGALVVSNHSGGMLTPDVMIFSPAFYAAFGYDRPVYTLGHYGLFVGPLESWLRRLGVIEASRENAAAALHSGAVVLVFPGGDYDSYRPTLSANTVDFNGRTGYVRTAIEAGVPIVPAVSIGAQETQLFLTRGNWLARRLGLTKARLDILPLSFGVPFGLSMIFPPNLPLPSKIVTEVLEPIDITARFGADPDVAQVDAHVRSVMETALQRLAAQRRFPVLG</sequence>